<accession>A0ABN8H6E8</accession>
<keyword evidence="2" id="KW-1185">Reference proteome</keyword>
<evidence type="ECO:0000313" key="2">
    <source>
        <dbReference type="Proteomes" id="UP000838821"/>
    </source>
</evidence>
<evidence type="ECO:0000313" key="1">
    <source>
        <dbReference type="EMBL" id="CAH1232469.1"/>
    </source>
</evidence>
<reference evidence="1" key="1">
    <citation type="submission" date="2022-01" db="EMBL/GenBank/DDBJ databases">
        <authorList>
            <person name="Criscuolo A."/>
        </authorList>
    </citation>
    <scope>NUCLEOTIDE SEQUENCE</scope>
    <source>
        <strain evidence="1">CIP111891</strain>
    </source>
</reference>
<dbReference type="EMBL" id="CAKMMW010000050">
    <property type="protein sequence ID" value="CAH1232469.1"/>
    <property type="molecule type" value="Genomic_DNA"/>
</dbReference>
<comment type="caution">
    <text evidence="1">The sequence shown here is derived from an EMBL/GenBank/DDBJ whole genome shotgun (WGS) entry which is preliminary data.</text>
</comment>
<sequence length="39" mass="4592">MTISFTVIYTIITTEQYLNFINIRCNYTGILDLLEETCQ</sequence>
<dbReference type="Proteomes" id="UP000838821">
    <property type="component" value="Unassembled WGS sequence"/>
</dbReference>
<proteinExistence type="predicted"/>
<name>A0ABN8H6E8_9BACL</name>
<gene>
    <name evidence="1" type="ORF">PAECIP111891_07016</name>
</gene>
<protein>
    <submittedName>
        <fullName evidence="1">Uncharacterized protein</fullName>
    </submittedName>
</protein>
<organism evidence="1 2">
    <name type="scientific">Paenibacillus allorhizoplanae</name>
    <dbReference type="NCBI Taxonomy" id="2905648"/>
    <lineage>
        <taxon>Bacteria</taxon>
        <taxon>Bacillati</taxon>
        <taxon>Bacillota</taxon>
        <taxon>Bacilli</taxon>
        <taxon>Bacillales</taxon>
        <taxon>Paenibacillaceae</taxon>
        <taxon>Paenibacillus</taxon>
    </lineage>
</organism>